<feature type="binding site" evidence="17">
    <location>
        <position position="255"/>
    </location>
    <ligand>
        <name>(6S)-NADPHX</name>
        <dbReference type="ChEBI" id="CHEBI:64076"/>
    </ligand>
</feature>
<dbReference type="PANTHER" id="PTHR12592:SF0">
    <property type="entry name" value="ATP-DEPENDENT (S)-NAD(P)H-HYDRATE DEHYDRATASE"/>
    <property type="match status" value="1"/>
</dbReference>
<comment type="cofactor">
    <cofactor evidence="18">
        <name>K(+)</name>
        <dbReference type="ChEBI" id="CHEBI:29103"/>
    </cofactor>
    <text evidence="18">Binds 1 potassium ion per subunit.</text>
</comment>
<keyword evidence="13" id="KW-0511">Multifunctional enzyme</keyword>
<dbReference type="CDD" id="cd01171">
    <property type="entry name" value="YXKO-related"/>
    <property type="match status" value="1"/>
</dbReference>
<dbReference type="GO" id="GO:0005524">
    <property type="term" value="F:ATP binding"/>
    <property type="evidence" value="ECO:0007669"/>
    <property type="project" value="UniProtKB-UniRule"/>
</dbReference>
<dbReference type="PROSITE" id="PS51385">
    <property type="entry name" value="YJEF_N"/>
    <property type="match status" value="1"/>
</dbReference>
<comment type="similarity">
    <text evidence="3 18">In the N-terminal section; belongs to the NnrE/AIBP family.</text>
</comment>
<keyword evidence="12 17" id="KW-0456">Lyase</keyword>
<evidence type="ECO:0000259" key="20">
    <source>
        <dbReference type="PROSITE" id="PS51385"/>
    </source>
</evidence>
<gene>
    <name evidence="17" type="primary">nnrD</name>
    <name evidence="21" type="ORF">FE697_014205</name>
</gene>
<evidence type="ECO:0000313" key="22">
    <source>
        <dbReference type="Proteomes" id="UP000307768"/>
    </source>
</evidence>
<dbReference type="GO" id="GO:0052856">
    <property type="term" value="F:NAD(P)HX epimerase activity"/>
    <property type="evidence" value="ECO:0007669"/>
    <property type="project" value="UniProtKB-EC"/>
</dbReference>
<comment type="caution">
    <text evidence="21">The sequence shown here is derived from an EMBL/GenBank/DDBJ whole genome shotgun (WGS) entry which is preliminary data.</text>
</comment>
<feature type="binding site" evidence="17">
    <location>
        <position position="419"/>
    </location>
    <ligand>
        <name>(6S)-NADPHX</name>
        <dbReference type="ChEBI" id="CHEBI:64076"/>
    </ligand>
</feature>
<evidence type="ECO:0000256" key="12">
    <source>
        <dbReference type="ARBA" id="ARBA00023239"/>
    </source>
</evidence>
<keyword evidence="5 18" id="KW-0479">Metal-binding</keyword>
<evidence type="ECO:0000256" key="18">
    <source>
        <dbReference type="PIRNR" id="PIRNR017184"/>
    </source>
</evidence>
<dbReference type="NCBIfam" id="TIGR00196">
    <property type="entry name" value="yjeF_cterm"/>
    <property type="match status" value="1"/>
</dbReference>
<evidence type="ECO:0000256" key="6">
    <source>
        <dbReference type="ARBA" id="ARBA00022741"/>
    </source>
</evidence>
<dbReference type="PROSITE" id="PS51383">
    <property type="entry name" value="YJEF_C_3"/>
    <property type="match status" value="1"/>
</dbReference>
<name>A0A5Q6RWD7_9ACTN</name>
<comment type="catalytic activity">
    <reaction evidence="15 17 18">
        <text>(6S)-NADHX + ADP = AMP + phosphate + NADH + H(+)</text>
        <dbReference type="Rhea" id="RHEA:32223"/>
        <dbReference type="ChEBI" id="CHEBI:15378"/>
        <dbReference type="ChEBI" id="CHEBI:43474"/>
        <dbReference type="ChEBI" id="CHEBI:57945"/>
        <dbReference type="ChEBI" id="CHEBI:64074"/>
        <dbReference type="ChEBI" id="CHEBI:456215"/>
        <dbReference type="ChEBI" id="CHEBI:456216"/>
        <dbReference type="EC" id="4.2.1.136"/>
    </reaction>
</comment>
<comment type="cofactor">
    <cofactor evidence="17">
        <name>Mg(2+)</name>
        <dbReference type="ChEBI" id="CHEBI:18420"/>
    </cofactor>
</comment>
<evidence type="ECO:0000256" key="3">
    <source>
        <dbReference type="ARBA" id="ARBA00006001"/>
    </source>
</evidence>
<evidence type="ECO:0000256" key="2">
    <source>
        <dbReference type="ARBA" id="ARBA00000909"/>
    </source>
</evidence>
<dbReference type="InterPro" id="IPR004443">
    <property type="entry name" value="YjeF_N_dom"/>
</dbReference>
<feature type="binding site" evidence="17">
    <location>
        <position position="310"/>
    </location>
    <ligand>
        <name>(6S)-NADPHX</name>
        <dbReference type="ChEBI" id="CHEBI:64076"/>
    </ligand>
</feature>
<evidence type="ECO:0000256" key="16">
    <source>
        <dbReference type="ARBA" id="ARBA00049209"/>
    </source>
</evidence>
<organism evidence="21 22">
    <name type="scientific">Mumia zhuanghuii</name>
    <dbReference type="NCBI Taxonomy" id="2585211"/>
    <lineage>
        <taxon>Bacteria</taxon>
        <taxon>Bacillati</taxon>
        <taxon>Actinomycetota</taxon>
        <taxon>Actinomycetes</taxon>
        <taxon>Propionibacteriales</taxon>
        <taxon>Nocardioidaceae</taxon>
        <taxon>Mumia</taxon>
    </lineage>
</organism>
<evidence type="ECO:0000259" key="19">
    <source>
        <dbReference type="PROSITE" id="PS51383"/>
    </source>
</evidence>
<evidence type="ECO:0000256" key="15">
    <source>
        <dbReference type="ARBA" id="ARBA00048238"/>
    </source>
</evidence>
<comment type="subunit">
    <text evidence="17">Homotetramer.</text>
</comment>
<keyword evidence="8 17" id="KW-0521">NADP</keyword>
<dbReference type="GO" id="GO:0046496">
    <property type="term" value="P:nicotinamide nucleotide metabolic process"/>
    <property type="evidence" value="ECO:0007669"/>
    <property type="project" value="UniProtKB-UniRule"/>
</dbReference>
<evidence type="ECO:0000256" key="14">
    <source>
        <dbReference type="ARBA" id="ARBA00025153"/>
    </source>
</evidence>
<evidence type="ECO:0000256" key="17">
    <source>
        <dbReference type="HAMAP-Rule" id="MF_01965"/>
    </source>
</evidence>
<evidence type="ECO:0000313" key="21">
    <source>
        <dbReference type="EMBL" id="KAA1422310.1"/>
    </source>
</evidence>
<dbReference type="GO" id="GO:0052855">
    <property type="term" value="F:ADP-dependent NAD(P)H-hydrate dehydratase activity"/>
    <property type="evidence" value="ECO:0007669"/>
    <property type="project" value="UniProtKB-UniRule"/>
</dbReference>
<dbReference type="InterPro" id="IPR030677">
    <property type="entry name" value="Nnr"/>
</dbReference>
<evidence type="ECO:0000256" key="8">
    <source>
        <dbReference type="ARBA" id="ARBA00022857"/>
    </source>
</evidence>
<dbReference type="EC" id="4.2.1.136" evidence="17"/>
<proteinExistence type="inferred from homology"/>
<dbReference type="AlphaFoldDB" id="A0A5Q6RWD7"/>
<evidence type="ECO:0000256" key="10">
    <source>
        <dbReference type="ARBA" id="ARBA00023027"/>
    </source>
</evidence>
<evidence type="ECO:0000256" key="5">
    <source>
        <dbReference type="ARBA" id="ARBA00022723"/>
    </source>
</evidence>
<dbReference type="Gene3D" id="3.40.50.10260">
    <property type="entry name" value="YjeF N-terminal domain"/>
    <property type="match status" value="1"/>
</dbReference>
<evidence type="ECO:0000256" key="11">
    <source>
        <dbReference type="ARBA" id="ARBA00023235"/>
    </source>
</evidence>
<dbReference type="Proteomes" id="UP000307768">
    <property type="component" value="Unassembled WGS sequence"/>
</dbReference>
<comment type="function">
    <text evidence="14 18">Bifunctional enzyme that catalyzes the epimerization of the S- and R-forms of NAD(P)HX and the dehydration of the S-form of NAD(P)HX at the expense of ADP, which is converted to AMP. This allows the repair of both epimers of NAD(P)HX, a damaged form of NAD(P)H that is a result of enzymatic or heat-dependent hydration.</text>
</comment>
<comment type="similarity">
    <text evidence="17">Belongs to the NnrD/CARKD family.</text>
</comment>
<keyword evidence="11 18" id="KW-0413">Isomerase</keyword>
<keyword evidence="7 17" id="KW-0067">ATP-binding</keyword>
<dbReference type="GO" id="GO:0046872">
    <property type="term" value="F:metal ion binding"/>
    <property type="evidence" value="ECO:0007669"/>
    <property type="project" value="UniProtKB-UniRule"/>
</dbReference>
<evidence type="ECO:0000256" key="13">
    <source>
        <dbReference type="ARBA" id="ARBA00023268"/>
    </source>
</evidence>
<dbReference type="GO" id="GO:0110051">
    <property type="term" value="P:metabolite repair"/>
    <property type="evidence" value="ECO:0007669"/>
    <property type="project" value="TreeGrafter"/>
</dbReference>
<keyword evidence="9 18" id="KW-0630">Potassium</keyword>
<dbReference type="SUPFAM" id="SSF64153">
    <property type="entry name" value="YjeF N-terminal domain-like"/>
    <property type="match status" value="1"/>
</dbReference>
<keyword evidence="10 17" id="KW-0520">NAD</keyword>
<feature type="binding site" evidence="17">
    <location>
        <position position="418"/>
    </location>
    <ligand>
        <name>AMP</name>
        <dbReference type="ChEBI" id="CHEBI:456215"/>
    </ligand>
</feature>
<reference evidence="21 22" key="1">
    <citation type="submission" date="2019-09" db="EMBL/GenBank/DDBJ databases">
        <title>Mumia zhuanghuii sp. nov. isolated from the intestinal contents of plateau pika (Ochotona curzoniae) in the Qinghai-Tibet plateau of China.</title>
        <authorList>
            <person name="Tian Z."/>
        </authorList>
    </citation>
    <scope>NUCLEOTIDE SEQUENCE [LARGE SCALE GENOMIC DNA]</scope>
    <source>
        <strain evidence="22">350</strain>
    </source>
</reference>
<dbReference type="SUPFAM" id="SSF53613">
    <property type="entry name" value="Ribokinase-like"/>
    <property type="match status" value="1"/>
</dbReference>
<comment type="function">
    <text evidence="17">Catalyzes the dehydration of the S-form of NAD(P)HX at the expense of ADP, which is converted to AMP. Together with NAD(P)HX epimerase, which catalyzes the epimerization of the S- and R-forms, the enzyme allows the repair of both epimers of NAD(P)HX, a damaged form of NAD(P)H that is a result of enzymatic or heat-dependent hydration.</text>
</comment>
<comment type="similarity">
    <text evidence="4 18">In the C-terminal section; belongs to the NnrD/CARKD family.</text>
</comment>
<accession>A0A5Q6RWD7</accession>
<dbReference type="Gene3D" id="3.40.1190.20">
    <property type="match status" value="1"/>
</dbReference>
<dbReference type="InterPro" id="IPR036652">
    <property type="entry name" value="YjeF_N_dom_sf"/>
</dbReference>
<comment type="catalytic activity">
    <reaction evidence="16 17 18">
        <text>(6S)-NADPHX + ADP = AMP + phosphate + NADPH + H(+)</text>
        <dbReference type="Rhea" id="RHEA:32235"/>
        <dbReference type="ChEBI" id="CHEBI:15378"/>
        <dbReference type="ChEBI" id="CHEBI:43474"/>
        <dbReference type="ChEBI" id="CHEBI:57783"/>
        <dbReference type="ChEBI" id="CHEBI:64076"/>
        <dbReference type="ChEBI" id="CHEBI:456215"/>
        <dbReference type="ChEBI" id="CHEBI:456216"/>
        <dbReference type="EC" id="4.2.1.136"/>
    </reaction>
</comment>
<dbReference type="OrthoDB" id="9806925at2"/>
<dbReference type="PANTHER" id="PTHR12592">
    <property type="entry name" value="ATP-DEPENDENT (S)-NAD(P)H-HYDRATE DEHYDRATASE FAMILY MEMBER"/>
    <property type="match status" value="1"/>
</dbReference>
<feature type="binding site" evidence="17">
    <location>
        <position position="352"/>
    </location>
    <ligand>
        <name>(6S)-NADPHX</name>
        <dbReference type="ChEBI" id="CHEBI:64076"/>
    </ligand>
</feature>
<sequence length="491" mass="49824">MLQAHTVADVRAAEAALMSQVPPGSLMRWAAAGLAAYVREVAPGSGPVVFLVGTGDNGGDALFAAAELARERFVAVAIADPSRVHVEGSYAAQAAGCRLVDSPRGFGVVVDGVVGIGGAPGLRPPADAWRATIEAERPFVIAVDVPSGVDVDGATVAGGSFIPADATCTFGTYKNALLVDPAAGWAVRGALPRLIDIGLTPYLPAPSIEALQAADNRLLLSVLGSTLDQRGEAPTQKYTRGVVGVAAGSTAYAGAALLCVRGAQSGPAGMVRFLGEQDLAARVVDRCPEVVAHTDPAERGRVQAWVVGSGGGDEAAARLAVALEDEVPVVVDADALQHVPDRFDVPVLLTPHAGELARMLDVERSAVEADPLGHATRAAERWEATVLLKGARTLVVAPGEPARVNLTGSPWLATAGAGDVLAGVAGSFLAAGADPRDAGALAAFVHGAAAVVASGGGPVTASRVADAVPGVIAAWRNGTLDESQVRDWRDR</sequence>
<evidence type="ECO:0000256" key="4">
    <source>
        <dbReference type="ARBA" id="ARBA00009524"/>
    </source>
</evidence>
<protein>
    <recommendedName>
        <fullName evidence="17">ADP-dependent (S)-NAD(P)H-hydrate dehydratase</fullName>
        <ecNumber evidence="17">4.2.1.136</ecNumber>
    </recommendedName>
    <alternativeName>
        <fullName evidence="17">ADP-dependent NAD(P)HX dehydratase</fullName>
    </alternativeName>
</protein>
<comment type="catalytic activity">
    <reaction evidence="1 18">
        <text>(6R)-NADHX = (6S)-NADHX</text>
        <dbReference type="Rhea" id="RHEA:32215"/>
        <dbReference type="ChEBI" id="CHEBI:64074"/>
        <dbReference type="ChEBI" id="CHEBI:64075"/>
        <dbReference type="EC" id="5.1.99.6"/>
    </reaction>
</comment>
<dbReference type="Pfam" id="PF01256">
    <property type="entry name" value="Carb_kinase"/>
    <property type="match status" value="1"/>
</dbReference>
<evidence type="ECO:0000256" key="9">
    <source>
        <dbReference type="ARBA" id="ARBA00022958"/>
    </source>
</evidence>
<dbReference type="InterPro" id="IPR000631">
    <property type="entry name" value="CARKD"/>
</dbReference>
<evidence type="ECO:0000256" key="1">
    <source>
        <dbReference type="ARBA" id="ARBA00000013"/>
    </source>
</evidence>
<dbReference type="Pfam" id="PF03853">
    <property type="entry name" value="YjeF_N"/>
    <property type="match status" value="1"/>
</dbReference>
<dbReference type="RefSeq" id="WP_149770261.1">
    <property type="nucleotide sequence ID" value="NZ_VDFQ02000004.1"/>
</dbReference>
<feature type="binding site" evidence="17">
    <location>
        <begin position="389"/>
        <end position="393"/>
    </location>
    <ligand>
        <name>AMP</name>
        <dbReference type="ChEBI" id="CHEBI:456215"/>
    </ligand>
</feature>
<dbReference type="InterPro" id="IPR029056">
    <property type="entry name" value="Ribokinase-like"/>
</dbReference>
<feature type="domain" description="YjeF C-terminal" evidence="19">
    <location>
        <begin position="220"/>
        <end position="475"/>
    </location>
</feature>
<comment type="catalytic activity">
    <reaction evidence="2 18">
        <text>(6R)-NADPHX = (6S)-NADPHX</text>
        <dbReference type="Rhea" id="RHEA:32227"/>
        <dbReference type="ChEBI" id="CHEBI:64076"/>
        <dbReference type="ChEBI" id="CHEBI:64077"/>
        <dbReference type="EC" id="5.1.99.6"/>
    </reaction>
</comment>
<keyword evidence="6 17" id="KW-0547">Nucleotide-binding</keyword>
<dbReference type="PIRSF" id="PIRSF017184">
    <property type="entry name" value="Nnr"/>
    <property type="match status" value="1"/>
</dbReference>
<feature type="domain" description="YjeF N-terminal" evidence="20">
    <location>
        <begin position="10"/>
        <end position="205"/>
    </location>
</feature>
<evidence type="ECO:0000256" key="7">
    <source>
        <dbReference type="ARBA" id="ARBA00022840"/>
    </source>
</evidence>
<dbReference type="HAMAP" id="MF_01965">
    <property type="entry name" value="NADHX_dehydratase"/>
    <property type="match status" value="1"/>
</dbReference>
<dbReference type="EMBL" id="VDFQ02000004">
    <property type="protein sequence ID" value="KAA1422310.1"/>
    <property type="molecule type" value="Genomic_DNA"/>
</dbReference>